<evidence type="ECO:0000256" key="2">
    <source>
        <dbReference type="ARBA" id="ARBA00022801"/>
    </source>
</evidence>
<keyword evidence="3 4" id="KW-0663">Pyridoxal phosphate</keyword>
<dbReference type="SUPFAM" id="SSF53383">
    <property type="entry name" value="PLP-dependent transferases"/>
    <property type="match status" value="1"/>
</dbReference>
<evidence type="ECO:0000256" key="4">
    <source>
        <dbReference type="HAMAP-Rule" id="MF_03017"/>
    </source>
</evidence>
<feature type="binding site" evidence="4">
    <location>
        <begin position="154"/>
        <end position="157"/>
    </location>
    <ligand>
        <name>pyridoxal 5'-phosphate</name>
        <dbReference type="ChEBI" id="CHEBI:597326"/>
    </ligand>
</feature>
<reference evidence="6 7" key="1">
    <citation type="journal article" date="2016" name="Sci. Rep.">
        <title>Peltaster fructicola genome reveals evolution from an invasive phytopathogen to an ectophytic parasite.</title>
        <authorList>
            <person name="Xu C."/>
            <person name="Chen H."/>
            <person name="Gleason M.L."/>
            <person name="Xu J.R."/>
            <person name="Liu H."/>
            <person name="Zhang R."/>
            <person name="Sun G."/>
        </authorList>
    </citation>
    <scope>NUCLEOTIDE SEQUENCE [LARGE SCALE GENOMIC DNA]</scope>
    <source>
        <strain evidence="6 7">LNHT1506</strain>
    </source>
</reference>
<dbReference type="GO" id="GO:0030429">
    <property type="term" value="F:kynureninase activity"/>
    <property type="evidence" value="ECO:0007669"/>
    <property type="project" value="UniProtKB-UniRule"/>
</dbReference>
<keyword evidence="1 4" id="KW-0662">Pyridine nucleotide biosynthesis</keyword>
<dbReference type="Proteomes" id="UP000503462">
    <property type="component" value="Chromosome 1"/>
</dbReference>
<feature type="binding site" evidence="4">
    <location>
        <position position="262"/>
    </location>
    <ligand>
        <name>pyridoxal 5'-phosphate</name>
        <dbReference type="ChEBI" id="CHEBI:597326"/>
    </ligand>
</feature>
<comment type="function">
    <text evidence="4 5">Catalyzes the cleavage of L-kynurenine (L-Kyn) and L-3-hydroxykynurenine (L-3OHKyn) into anthranilic acid (AA) and 3-hydroxyanthranilic acid (3-OHAA), respectively.</text>
</comment>
<dbReference type="InterPro" id="IPR015421">
    <property type="entry name" value="PyrdxlP-dep_Trfase_major"/>
</dbReference>
<feature type="binding site" evidence="4">
    <location>
        <position position="127"/>
    </location>
    <ligand>
        <name>pyridoxal 5'-phosphate</name>
        <dbReference type="ChEBI" id="CHEBI:597326"/>
    </ligand>
</feature>
<dbReference type="EMBL" id="CP051139">
    <property type="protein sequence ID" value="QIW95086.1"/>
    <property type="molecule type" value="Genomic_DNA"/>
</dbReference>
<comment type="catalytic activity">
    <reaction evidence="5">
        <text>3-hydroxy-L-kynurenine + H2O = 3-hydroxyanthranilate + L-alanine + H(+)</text>
        <dbReference type="Rhea" id="RHEA:25143"/>
        <dbReference type="ChEBI" id="CHEBI:15377"/>
        <dbReference type="ChEBI" id="CHEBI:15378"/>
        <dbReference type="ChEBI" id="CHEBI:36559"/>
        <dbReference type="ChEBI" id="CHEBI:57972"/>
        <dbReference type="ChEBI" id="CHEBI:58125"/>
        <dbReference type="EC" id="3.7.1.3"/>
    </reaction>
</comment>
<dbReference type="PIRSF" id="PIRSF038800">
    <property type="entry name" value="KYNU"/>
    <property type="match status" value="1"/>
</dbReference>
<name>A0A6H0XK23_9PEZI</name>
<accession>A0A6H0XK23</accession>
<dbReference type="GO" id="GO:0019805">
    <property type="term" value="P:quinolinate biosynthetic process"/>
    <property type="evidence" value="ECO:0007669"/>
    <property type="project" value="UniProtKB-UniRule"/>
</dbReference>
<keyword evidence="7" id="KW-1185">Reference proteome</keyword>
<dbReference type="Pfam" id="PF22580">
    <property type="entry name" value="KYNU_C"/>
    <property type="match status" value="1"/>
</dbReference>
<comment type="catalytic activity">
    <reaction evidence="4 5">
        <text>L-kynurenine + H2O = anthranilate + L-alanine + H(+)</text>
        <dbReference type="Rhea" id="RHEA:16813"/>
        <dbReference type="ChEBI" id="CHEBI:15377"/>
        <dbReference type="ChEBI" id="CHEBI:15378"/>
        <dbReference type="ChEBI" id="CHEBI:16567"/>
        <dbReference type="ChEBI" id="CHEBI:57959"/>
        <dbReference type="ChEBI" id="CHEBI:57972"/>
        <dbReference type="EC" id="3.7.1.3"/>
    </reaction>
</comment>
<protein>
    <recommendedName>
        <fullName evidence="4 5">Kynureninase</fullName>
        <ecNumber evidence="4 5">3.7.1.3</ecNumber>
    </recommendedName>
    <alternativeName>
        <fullName evidence="4">Biosynthesis of nicotinic acid protein 5</fullName>
    </alternativeName>
    <alternativeName>
        <fullName evidence="4">L-kynurenine hydrolase</fullName>
    </alternativeName>
</protein>
<evidence type="ECO:0000313" key="7">
    <source>
        <dbReference type="Proteomes" id="UP000503462"/>
    </source>
</evidence>
<dbReference type="GO" id="GO:0043420">
    <property type="term" value="P:anthranilate metabolic process"/>
    <property type="evidence" value="ECO:0007669"/>
    <property type="project" value="UniProtKB-UniRule"/>
</dbReference>
<organism evidence="6 7">
    <name type="scientific">Peltaster fructicola</name>
    <dbReference type="NCBI Taxonomy" id="286661"/>
    <lineage>
        <taxon>Eukaryota</taxon>
        <taxon>Fungi</taxon>
        <taxon>Dikarya</taxon>
        <taxon>Ascomycota</taxon>
        <taxon>Pezizomycotina</taxon>
        <taxon>Dothideomycetes</taxon>
        <taxon>Dothideomycetes incertae sedis</taxon>
        <taxon>Peltaster</taxon>
    </lineage>
</organism>
<proteinExistence type="inferred from homology"/>
<dbReference type="GO" id="GO:0034354">
    <property type="term" value="P:'de novo' NAD+ biosynthetic process from L-tryptophan"/>
    <property type="evidence" value="ECO:0007669"/>
    <property type="project" value="UniProtKB-UniRule"/>
</dbReference>
<keyword evidence="2 4" id="KW-0378">Hydrolase</keyword>
<feature type="modified residue" description="N6-(pyridoxal phosphate)lysine" evidence="4">
    <location>
        <position position="263"/>
    </location>
</feature>
<comment type="similarity">
    <text evidence="4 5">Belongs to the kynureninase family.</text>
</comment>
<dbReference type="InterPro" id="IPR010111">
    <property type="entry name" value="Kynureninase"/>
</dbReference>
<dbReference type="UniPathway" id="UPA00253">
    <property type="reaction ID" value="UER00329"/>
</dbReference>
<feature type="binding site" evidence="4">
    <location>
        <position position="240"/>
    </location>
    <ligand>
        <name>pyridoxal 5'-phosphate</name>
        <dbReference type="ChEBI" id="CHEBI:597326"/>
    </ligand>
</feature>
<dbReference type="GO" id="GO:0005737">
    <property type="term" value="C:cytoplasm"/>
    <property type="evidence" value="ECO:0007669"/>
    <property type="project" value="UniProtKB-SubCell"/>
</dbReference>
<evidence type="ECO:0000313" key="6">
    <source>
        <dbReference type="EMBL" id="QIW95086.1"/>
    </source>
</evidence>
<evidence type="ECO:0000256" key="3">
    <source>
        <dbReference type="ARBA" id="ARBA00022898"/>
    </source>
</evidence>
<dbReference type="PANTHER" id="PTHR14084">
    <property type="entry name" value="KYNURENINASE"/>
    <property type="match status" value="1"/>
</dbReference>
<comment type="pathway">
    <text evidence="4 5">Amino-acid degradation; L-kynurenine degradation; L-alanine and anthranilate from L-kynurenine: step 1/1.</text>
</comment>
<evidence type="ECO:0000256" key="1">
    <source>
        <dbReference type="ARBA" id="ARBA00022642"/>
    </source>
</evidence>
<dbReference type="Gene3D" id="3.40.640.10">
    <property type="entry name" value="Type I PLP-dependent aspartate aminotransferase-like (Major domain)"/>
    <property type="match status" value="1"/>
</dbReference>
<feature type="binding site" evidence="4">
    <location>
        <position position="237"/>
    </location>
    <ligand>
        <name>pyridoxal 5'-phosphate</name>
        <dbReference type="ChEBI" id="CHEBI:597326"/>
    </ligand>
</feature>
<feature type="binding site" evidence="4">
    <location>
        <position position="126"/>
    </location>
    <ligand>
        <name>pyridoxal 5'-phosphate</name>
        <dbReference type="ChEBI" id="CHEBI:597326"/>
    </ligand>
</feature>
<dbReference type="UniPathway" id="UPA00334">
    <property type="reaction ID" value="UER00455"/>
</dbReference>
<comment type="caution">
    <text evidence="4">Lacks conserved residue(s) required for the propagation of feature annotation.</text>
</comment>
<dbReference type="FunFam" id="3.40.640.10:FF:000031">
    <property type="entry name" value="Kynureninase"/>
    <property type="match status" value="1"/>
</dbReference>
<comment type="cofactor">
    <cofactor evidence="4 5">
        <name>pyridoxal 5'-phosphate</name>
        <dbReference type="ChEBI" id="CHEBI:597326"/>
    </cofactor>
</comment>
<dbReference type="InterPro" id="IPR015422">
    <property type="entry name" value="PyrdxlP-dep_Trfase_small"/>
</dbReference>
<comment type="subunit">
    <text evidence="4 5">Homodimer.</text>
</comment>
<dbReference type="Gene3D" id="3.90.1150.10">
    <property type="entry name" value="Aspartate Aminotransferase, domain 1"/>
    <property type="match status" value="1"/>
</dbReference>
<dbReference type="AlphaFoldDB" id="A0A6H0XK23"/>
<dbReference type="GO" id="GO:0019441">
    <property type="term" value="P:L-tryptophan catabolic process to kynurenine"/>
    <property type="evidence" value="ECO:0007669"/>
    <property type="project" value="TreeGrafter"/>
</dbReference>
<dbReference type="OrthoDB" id="5978656at2759"/>
<feature type="binding site" evidence="4">
    <location>
        <position position="290"/>
    </location>
    <ligand>
        <name>pyridoxal 5'-phosphate</name>
        <dbReference type="ChEBI" id="CHEBI:597326"/>
    </ligand>
</feature>
<comment type="pathway">
    <text evidence="4 5">Cofactor biosynthesis; NAD(+) biosynthesis; quinolinate from L-kynurenine: step 2/3.</text>
</comment>
<keyword evidence="4 5" id="KW-0963">Cytoplasm</keyword>
<evidence type="ECO:0000256" key="5">
    <source>
        <dbReference type="PIRNR" id="PIRNR038800"/>
    </source>
</evidence>
<sequence length="464" mass="51962">MDTSQEYALSLDKQYLQDSLRREFKIPTRGDLRSKTLSSVATTRNDDDDETSTYLCGNSLGLQPQLTQKYFQQYLHTWASKGVFGHFTKIEDSNLAPWLDVDDDVRVDMAALVGASASEVAVMQTLTANLHLLMASFYKPTKDRYKIILEHKAFPSDHYAVESQIRFHDLDPEQAMVLVKPDQDMLTTDQILRTIDEHADETALLMLPGIQFYTGQYFEMQRITEYAQSKGILVGWDLAHAAGNVPVQLHEWNVDFAAWCTYKYLNCGPGSIGAIFVHERHFDRSRLAGWWGSSKTSRFAMTNIMEAMPGASGFQLSNPSVADLTAVRASLDVFKQTSIAALRKRSLKLTAYLENLLAASPVSQSFSCITPKDPEQRGAQLSLKLLPGLLDSVMEHLEANGVVVDERRPDVIRVAPAPLYNTFHDVWHFVKVFEKACATGKPQEHAKSIMVAGGTDSKGWSEIK</sequence>
<dbReference type="InterPro" id="IPR015424">
    <property type="entry name" value="PyrdxlP-dep_Trfase"/>
</dbReference>
<dbReference type="GO" id="GO:0097053">
    <property type="term" value="P:L-kynurenine catabolic process"/>
    <property type="evidence" value="ECO:0007669"/>
    <property type="project" value="UniProtKB-UniRule"/>
</dbReference>
<comment type="subcellular location">
    <subcellularLocation>
        <location evidence="4 5">Cytoplasm</location>
    </subcellularLocation>
</comment>
<feature type="binding site" evidence="4">
    <location>
        <position position="318"/>
    </location>
    <ligand>
        <name>pyridoxal 5'-phosphate</name>
        <dbReference type="ChEBI" id="CHEBI:597326"/>
    </ligand>
</feature>
<gene>
    <name evidence="4" type="primary">BNA5</name>
    <name evidence="6" type="ORF">AMS68_000604</name>
</gene>
<dbReference type="GO" id="GO:0030170">
    <property type="term" value="F:pyridoxal phosphate binding"/>
    <property type="evidence" value="ECO:0007669"/>
    <property type="project" value="UniProtKB-UniRule"/>
</dbReference>
<dbReference type="PANTHER" id="PTHR14084:SF0">
    <property type="entry name" value="KYNURENINASE"/>
    <property type="match status" value="1"/>
</dbReference>
<dbReference type="NCBIfam" id="TIGR01814">
    <property type="entry name" value="kynureninase"/>
    <property type="match status" value="1"/>
</dbReference>
<dbReference type="EC" id="3.7.1.3" evidence="4 5"/>
<dbReference type="HAMAP" id="MF_01970">
    <property type="entry name" value="Kynureninase"/>
    <property type="match status" value="1"/>
</dbReference>